<evidence type="ECO:0000256" key="16">
    <source>
        <dbReference type="ARBA" id="ARBA00023328"/>
    </source>
</evidence>
<dbReference type="EMBL" id="KN831783">
    <property type="protein sequence ID" value="KIM40106.1"/>
    <property type="molecule type" value="Genomic_DNA"/>
</dbReference>
<reference evidence="21" key="2">
    <citation type="submission" date="2015-01" db="EMBL/GenBank/DDBJ databases">
        <title>Evolutionary Origins and Diversification of the Mycorrhizal Mutualists.</title>
        <authorList>
            <consortium name="DOE Joint Genome Institute"/>
            <consortium name="Mycorrhizal Genomics Consortium"/>
            <person name="Kohler A."/>
            <person name="Kuo A."/>
            <person name="Nagy L.G."/>
            <person name="Floudas D."/>
            <person name="Copeland A."/>
            <person name="Barry K.W."/>
            <person name="Cichocki N."/>
            <person name="Veneault-Fourrey C."/>
            <person name="LaButti K."/>
            <person name="Lindquist E.A."/>
            <person name="Lipzen A."/>
            <person name="Lundell T."/>
            <person name="Morin E."/>
            <person name="Murat C."/>
            <person name="Riley R."/>
            <person name="Ohm R."/>
            <person name="Sun H."/>
            <person name="Tunlid A."/>
            <person name="Henrissat B."/>
            <person name="Grigoriev I.V."/>
            <person name="Hibbett D.S."/>
            <person name="Martin F."/>
        </authorList>
    </citation>
    <scope>NUCLEOTIDE SEQUENCE [LARGE SCALE GENOMIC DNA]</scope>
    <source>
        <strain evidence="21">h7</strain>
    </source>
</reference>
<keyword evidence="16" id="KW-0137">Centromere</keyword>
<keyword evidence="7" id="KW-0132">Cell division</keyword>
<evidence type="ECO:0000256" key="18">
    <source>
        <dbReference type="ARBA" id="ARBA00044358"/>
    </source>
</evidence>
<organism evidence="20 21">
    <name type="scientific">Hebeloma cylindrosporum</name>
    <dbReference type="NCBI Taxonomy" id="76867"/>
    <lineage>
        <taxon>Eukaryota</taxon>
        <taxon>Fungi</taxon>
        <taxon>Dikarya</taxon>
        <taxon>Basidiomycota</taxon>
        <taxon>Agaricomycotina</taxon>
        <taxon>Agaricomycetes</taxon>
        <taxon>Agaricomycetidae</taxon>
        <taxon>Agaricales</taxon>
        <taxon>Agaricineae</taxon>
        <taxon>Hymenogastraceae</taxon>
        <taxon>Hebeloma</taxon>
    </lineage>
</organism>
<sequence>MPPNLSSSYTDHESPSMLASGSRLLSLESPLSPSESSSFRTGPGGEDLSLSELSLSDYNTIMKQPFSLLAKPVPDLSTPKRDNNIPSPHLTPEKSQCEEELLDDADSGRALQLSKNREDKLQSDIFILKKLNASFELFNEALRETGSAHDRVAIQLEQTDALLNKYIGILSTSEEFSRLIFDEQWKG</sequence>
<keyword evidence="12" id="KW-0175">Coiled coil</keyword>
<dbReference type="GO" id="GO:0000278">
    <property type="term" value="P:mitotic cell cycle"/>
    <property type="evidence" value="ECO:0007669"/>
    <property type="project" value="InterPro"/>
</dbReference>
<dbReference type="Proteomes" id="UP000053424">
    <property type="component" value="Unassembled WGS sequence"/>
</dbReference>
<keyword evidence="13" id="KW-0206">Cytoskeleton</keyword>
<keyword evidence="21" id="KW-1185">Reference proteome</keyword>
<dbReference type="STRING" id="686832.A0A0C3C981"/>
<feature type="compositionally biased region" description="Low complexity" evidence="19">
    <location>
        <begin position="20"/>
        <end position="38"/>
    </location>
</feature>
<dbReference type="AlphaFoldDB" id="A0A0C3C981"/>
<keyword evidence="9" id="KW-0498">Mitosis</keyword>
<evidence type="ECO:0000256" key="11">
    <source>
        <dbReference type="ARBA" id="ARBA00022838"/>
    </source>
</evidence>
<evidence type="ECO:0000256" key="5">
    <source>
        <dbReference type="ARBA" id="ARBA00022454"/>
    </source>
</evidence>
<evidence type="ECO:0000313" key="20">
    <source>
        <dbReference type="EMBL" id="KIM40106.1"/>
    </source>
</evidence>
<evidence type="ECO:0000256" key="3">
    <source>
        <dbReference type="ARBA" id="ARBA00004629"/>
    </source>
</evidence>
<dbReference type="PANTHER" id="PTHR28216:SF1">
    <property type="entry name" value="DASH COMPLEX SUBUNIT DUO1"/>
    <property type="match status" value="1"/>
</dbReference>
<keyword evidence="8" id="KW-0493">Microtubule</keyword>
<dbReference type="GO" id="GO:0051301">
    <property type="term" value="P:cell division"/>
    <property type="evidence" value="ECO:0007669"/>
    <property type="project" value="UniProtKB-KW"/>
</dbReference>
<evidence type="ECO:0000256" key="4">
    <source>
        <dbReference type="ARBA" id="ARBA00005366"/>
    </source>
</evidence>
<evidence type="ECO:0000256" key="15">
    <source>
        <dbReference type="ARBA" id="ARBA00023306"/>
    </source>
</evidence>
<dbReference type="GO" id="GO:0042729">
    <property type="term" value="C:DASH complex"/>
    <property type="evidence" value="ECO:0007669"/>
    <property type="project" value="InterPro"/>
</dbReference>
<evidence type="ECO:0000256" key="1">
    <source>
        <dbReference type="ARBA" id="ARBA00004123"/>
    </source>
</evidence>
<keyword evidence="10" id="KW-0159">Chromosome partition</keyword>
<evidence type="ECO:0000256" key="8">
    <source>
        <dbReference type="ARBA" id="ARBA00022701"/>
    </source>
</evidence>
<feature type="region of interest" description="Disordered" evidence="19">
    <location>
        <begin position="1"/>
        <end position="51"/>
    </location>
</feature>
<evidence type="ECO:0000256" key="10">
    <source>
        <dbReference type="ARBA" id="ARBA00022829"/>
    </source>
</evidence>
<dbReference type="Pfam" id="PF08651">
    <property type="entry name" value="DASH_Duo1"/>
    <property type="match status" value="1"/>
</dbReference>
<reference evidence="20 21" key="1">
    <citation type="submission" date="2014-04" db="EMBL/GenBank/DDBJ databases">
        <authorList>
            <consortium name="DOE Joint Genome Institute"/>
            <person name="Kuo A."/>
            <person name="Gay G."/>
            <person name="Dore J."/>
            <person name="Kohler A."/>
            <person name="Nagy L.G."/>
            <person name="Floudas D."/>
            <person name="Copeland A."/>
            <person name="Barry K.W."/>
            <person name="Cichocki N."/>
            <person name="Veneault-Fourrey C."/>
            <person name="LaButti K."/>
            <person name="Lindquist E.A."/>
            <person name="Lipzen A."/>
            <person name="Lundell T."/>
            <person name="Morin E."/>
            <person name="Murat C."/>
            <person name="Sun H."/>
            <person name="Tunlid A."/>
            <person name="Henrissat B."/>
            <person name="Grigoriev I.V."/>
            <person name="Hibbett D.S."/>
            <person name="Martin F."/>
            <person name="Nordberg H.P."/>
            <person name="Cantor M.N."/>
            <person name="Hua S.X."/>
        </authorList>
    </citation>
    <scope>NUCLEOTIDE SEQUENCE [LARGE SCALE GENOMIC DNA]</scope>
    <source>
        <strain evidence="21">h7</strain>
    </source>
</reference>
<evidence type="ECO:0000256" key="17">
    <source>
        <dbReference type="ARBA" id="ARBA00044152"/>
    </source>
</evidence>
<name>A0A0C3C981_HEBCY</name>
<dbReference type="GO" id="GO:0005874">
    <property type="term" value="C:microtubule"/>
    <property type="evidence" value="ECO:0007669"/>
    <property type="project" value="UniProtKB-KW"/>
</dbReference>
<evidence type="ECO:0000256" key="9">
    <source>
        <dbReference type="ARBA" id="ARBA00022776"/>
    </source>
</evidence>
<protein>
    <recommendedName>
        <fullName evidence="17">DASH complex subunit DUO1</fullName>
    </recommendedName>
    <alternativeName>
        <fullName evidence="18">Outer kinetochore protein DUO1</fullName>
    </alternativeName>
</protein>
<dbReference type="GO" id="GO:0072686">
    <property type="term" value="C:mitotic spindle"/>
    <property type="evidence" value="ECO:0007669"/>
    <property type="project" value="InterPro"/>
</dbReference>
<evidence type="ECO:0000256" key="2">
    <source>
        <dbReference type="ARBA" id="ARBA00004186"/>
    </source>
</evidence>
<dbReference type="PANTHER" id="PTHR28216">
    <property type="entry name" value="DASH COMPLEX SUBUNIT DUO1"/>
    <property type="match status" value="1"/>
</dbReference>
<dbReference type="HOGENOM" id="CLU_099133_0_0_1"/>
<evidence type="ECO:0000256" key="7">
    <source>
        <dbReference type="ARBA" id="ARBA00022618"/>
    </source>
</evidence>
<evidence type="ECO:0000256" key="19">
    <source>
        <dbReference type="SAM" id="MobiDB-lite"/>
    </source>
</evidence>
<evidence type="ECO:0000256" key="6">
    <source>
        <dbReference type="ARBA" id="ARBA00022490"/>
    </source>
</evidence>
<keyword evidence="6" id="KW-0963">Cytoplasm</keyword>
<evidence type="ECO:0000313" key="21">
    <source>
        <dbReference type="Proteomes" id="UP000053424"/>
    </source>
</evidence>
<comment type="similarity">
    <text evidence="4">Belongs to the DASH complex DUO1 family.</text>
</comment>
<keyword evidence="14" id="KW-0539">Nucleus</keyword>
<dbReference type="InterPro" id="IPR013960">
    <property type="entry name" value="DASH_Duo1"/>
</dbReference>
<dbReference type="OrthoDB" id="5599235at2759"/>
<evidence type="ECO:0000256" key="12">
    <source>
        <dbReference type="ARBA" id="ARBA00023054"/>
    </source>
</evidence>
<evidence type="ECO:0000256" key="14">
    <source>
        <dbReference type="ARBA" id="ARBA00023242"/>
    </source>
</evidence>
<accession>A0A0C3C981</accession>
<keyword evidence="11" id="KW-0995">Kinetochore</keyword>
<evidence type="ECO:0000256" key="13">
    <source>
        <dbReference type="ARBA" id="ARBA00023212"/>
    </source>
</evidence>
<comment type="subcellular location">
    <subcellularLocation>
        <location evidence="3">Chromosome</location>
        <location evidence="3">Centromere</location>
        <location evidence="3">Kinetochore</location>
    </subcellularLocation>
    <subcellularLocation>
        <location evidence="2">Cytoplasm</location>
        <location evidence="2">Cytoskeleton</location>
        <location evidence="2">Spindle</location>
    </subcellularLocation>
    <subcellularLocation>
        <location evidence="1">Nucleus</location>
    </subcellularLocation>
</comment>
<keyword evidence="5" id="KW-0158">Chromosome</keyword>
<gene>
    <name evidence="20" type="ORF">M413DRAFT_170653</name>
</gene>
<feature type="region of interest" description="Disordered" evidence="19">
    <location>
        <begin position="72"/>
        <end position="100"/>
    </location>
</feature>
<dbReference type="GO" id="GO:0007059">
    <property type="term" value="P:chromosome segregation"/>
    <property type="evidence" value="ECO:0007669"/>
    <property type="project" value="UniProtKB-KW"/>
</dbReference>
<keyword evidence="15" id="KW-0131">Cell cycle</keyword>
<proteinExistence type="inferred from homology"/>